<organism evidence="2 3">
    <name type="scientific">Clostridium hominis</name>
    <dbReference type="NCBI Taxonomy" id="2763036"/>
    <lineage>
        <taxon>Bacteria</taxon>
        <taxon>Bacillati</taxon>
        <taxon>Bacillota</taxon>
        <taxon>Clostridia</taxon>
        <taxon>Eubacteriales</taxon>
        <taxon>Clostridiaceae</taxon>
        <taxon>Clostridium</taxon>
    </lineage>
</organism>
<feature type="domain" description="Actin-like protein N-terminal" evidence="1">
    <location>
        <begin position="13"/>
        <end position="186"/>
    </location>
</feature>
<gene>
    <name evidence="2" type="ORF">H8S20_16870</name>
</gene>
<dbReference type="CDD" id="cd24023">
    <property type="entry name" value="ASKHA_NBD_ParM_Alp7A-like"/>
    <property type="match status" value="1"/>
</dbReference>
<dbReference type="Gene3D" id="3.30.420.40">
    <property type="match status" value="2"/>
</dbReference>
<dbReference type="Pfam" id="PF17989">
    <property type="entry name" value="ALP_N"/>
    <property type="match status" value="1"/>
</dbReference>
<reference evidence="2 3" key="1">
    <citation type="submission" date="2020-08" db="EMBL/GenBank/DDBJ databases">
        <title>Genome public.</title>
        <authorList>
            <person name="Liu C."/>
            <person name="Sun Q."/>
        </authorList>
    </citation>
    <scope>NUCLEOTIDE SEQUENCE [LARGE SCALE GENOMIC DNA]</scope>
    <source>
        <strain evidence="2 3">NSJ-6</strain>
    </source>
</reference>
<dbReference type="InterPro" id="IPR043129">
    <property type="entry name" value="ATPase_NBD"/>
</dbReference>
<dbReference type="InterPro" id="IPR040607">
    <property type="entry name" value="ALP_N"/>
</dbReference>
<protein>
    <submittedName>
        <fullName evidence="2">ParM/StbA family protein</fullName>
    </submittedName>
</protein>
<evidence type="ECO:0000313" key="3">
    <source>
        <dbReference type="Proteomes" id="UP000596929"/>
    </source>
</evidence>
<keyword evidence="3" id="KW-1185">Reference proteome</keyword>
<dbReference type="EMBL" id="JACOOO010000040">
    <property type="protein sequence ID" value="MBC5630531.1"/>
    <property type="molecule type" value="Genomic_DNA"/>
</dbReference>
<accession>A0ABR7DGM3</accession>
<name>A0ABR7DGM3_9CLOT</name>
<evidence type="ECO:0000259" key="1">
    <source>
        <dbReference type="Pfam" id="PF17989"/>
    </source>
</evidence>
<sequence>MNDKEIILKVGNDNGNSEHDLIINGVSIAQPNVFAKVRKLPNLDEVNKDYVLENIADNLIVTCEDPSGIYYIGNYALKSGQKVRNIEVGIDNNKLESDIVMVNTLAQIAGFGVKEYYNKFNNFDDIINIKVDMTTALPISYYSHKKSLEFADKFLNKSHIVTVHIGNSTARVKIDFEFVKVIPEGVTSIFALKECNNYIFEEYNLQNKDKLNSDYFKDARVLHAAIGEGTSEFPITKGIEFNPDFIKGTNNGIGHAIDKAIEEFKSLKGLSKFSRQDYSKILMDDSHKFHDDAMEIVEQYIDEEAEEILHHIKTEIQKANNEIDVVCVYGGGSIFMRTYLESNLKSFCDRAEIKLLYIPKEYAVTLEAEGLYNFTNSKIFEVLKLKHIQSKNK</sequence>
<comment type="caution">
    <text evidence="2">The sequence shown here is derived from an EMBL/GenBank/DDBJ whole genome shotgun (WGS) entry which is preliminary data.</text>
</comment>
<proteinExistence type="predicted"/>
<dbReference type="RefSeq" id="WP_186860827.1">
    <property type="nucleotide sequence ID" value="NZ_JACOOO010000040.1"/>
</dbReference>
<evidence type="ECO:0000313" key="2">
    <source>
        <dbReference type="EMBL" id="MBC5630531.1"/>
    </source>
</evidence>
<dbReference type="SUPFAM" id="SSF53067">
    <property type="entry name" value="Actin-like ATPase domain"/>
    <property type="match status" value="1"/>
</dbReference>
<dbReference type="Proteomes" id="UP000596929">
    <property type="component" value="Unassembled WGS sequence"/>
</dbReference>